<dbReference type="PROSITE" id="PS50157">
    <property type="entry name" value="ZINC_FINGER_C2H2_2"/>
    <property type="match status" value="1"/>
</dbReference>
<dbReference type="Proteomes" id="UP001415857">
    <property type="component" value="Unassembled WGS sequence"/>
</dbReference>
<dbReference type="InterPro" id="IPR044299">
    <property type="entry name" value="GIS3/ZFP5/ZFP6"/>
</dbReference>
<dbReference type="Pfam" id="PF13912">
    <property type="entry name" value="zf-C2H2_6"/>
    <property type="match status" value="1"/>
</dbReference>
<dbReference type="InterPro" id="IPR036236">
    <property type="entry name" value="Znf_C2H2_sf"/>
</dbReference>
<evidence type="ECO:0000313" key="5">
    <source>
        <dbReference type="Proteomes" id="UP001415857"/>
    </source>
</evidence>
<accession>A0AAP0S9G6</accession>
<dbReference type="PROSITE" id="PS00028">
    <property type="entry name" value="ZINC_FINGER_C2H2_1"/>
    <property type="match status" value="1"/>
</dbReference>
<evidence type="ECO:0000256" key="1">
    <source>
        <dbReference type="PROSITE-ProRule" id="PRU00042"/>
    </source>
</evidence>
<keyword evidence="1" id="KW-0863">Zinc-finger</keyword>
<name>A0AAP0S9G6_LIQFO</name>
<evidence type="ECO:0000256" key="2">
    <source>
        <dbReference type="SAM" id="MobiDB-lite"/>
    </source>
</evidence>
<reference evidence="4 5" key="1">
    <citation type="journal article" date="2024" name="Plant J.">
        <title>Genome sequences and population genomics reveal climatic adaptation and genomic divergence between two closely related sweetgum species.</title>
        <authorList>
            <person name="Xu W.Q."/>
            <person name="Ren C.Q."/>
            <person name="Zhang X.Y."/>
            <person name="Comes H.P."/>
            <person name="Liu X.H."/>
            <person name="Li Y.G."/>
            <person name="Kettle C.J."/>
            <person name="Jalonen R."/>
            <person name="Gaisberger H."/>
            <person name="Ma Y.Z."/>
            <person name="Qiu Y.X."/>
        </authorList>
    </citation>
    <scope>NUCLEOTIDE SEQUENCE [LARGE SCALE GENOMIC DNA]</scope>
    <source>
        <strain evidence="4">Hangzhou</strain>
    </source>
</reference>
<dbReference type="InterPro" id="IPR013087">
    <property type="entry name" value="Znf_C2H2_type"/>
</dbReference>
<feature type="region of interest" description="Disordered" evidence="2">
    <location>
        <begin position="48"/>
        <end position="73"/>
    </location>
</feature>
<keyword evidence="5" id="KW-1185">Reference proteome</keyword>
<feature type="domain" description="C2H2-type" evidence="3">
    <location>
        <begin position="87"/>
        <end position="114"/>
    </location>
</feature>
<gene>
    <name evidence="4" type="ORF">L1049_008301</name>
</gene>
<keyword evidence="1" id="KW-0862">Zinc</keyword>
<feature type="compositionally biased region" description="Low complexity" evidence="2">
    <location>
        <begin position="52"/>
        <end position="61"/>
    </location>
</feature>
<dbReference type="EMBL" id="JBBPBK010000002">
    <property type="protein sequence ID" value="KAK9290135.1"/>
    <property type="molecule type" value="Genomic_DNA"/>
</dbReference>
<dbReference type="AlphaFoldDB" id="A0AAP0S9G6"/>
<proteinExistence type="predicted"/>
<dbReference type="GO" id="GO:0010090">
    <property type="term" value="P:trichome morphogenesis"/>
    <property type="evidence" value="ECO:0007669"/>
    <property type="project" value="InterPro"/>
</dbReference>
<evidence type="ECO:0000259" key="3">
    <source>
        <dbReference type="PROSITE" id="PS50157"/>
    </source>
</evidence>
<dbReference type="PANTHER" id="PTHR46353">
    <property type="entry name" value="ZINC FINGER PROTEIN 5"/>
    <property type="match status" value="1"/>
</dbReference>
<dbReference type="Gene3D" id="3.30.160.60">
    <property type="entry name" value="Classic Zinc Finger"/>
    <property type="match status" value="1"/>
</dbReference>
<evidence type="ECO:0000313" key="4">
    <source>
        <dbReference type="EMBL" id="KAK9290135.1"/>
    </source>
</evidence>
<comment type="caution">
    <text evidence="4">The sequence shown here is derived from an EMBL/GenBank/DDBJ whole genome shotgun (WGS) entry which is preliminary data.</text>
</comment>
<organism evidence="4 5">
    <name type="scientific">Liquidambar formosana</name>
    <name type="common">Formosan gum</name>
    <dbReference type="NCBI Taxonomy" id="63359"/>
    <lineage>
        <taxon>Eukaryota</taxon>
        <taxon>Viridiplantae</taxon>
        <taxon>Streptophyta</taxon>
        <taxon>Embryophyta</taxon>
        <taxon>Tracheophyta</taxon>
        <taxon>Spermatophyta</taxon>
        <taxon>Magnoliopsida</taxon>
        <taxon>eudicotyledons</taxon>
        <taxon>Gunneridae</taxon>
        <taxon>Pentapetalae</taxon>
        <taxon>Saxifragales</taxon>
        <taxon>Altingiaceae</taxon>
        <taxon>Liquidambar</taxon>
    </lineage>
</organism>
<keyword evidence="1" id="KW-0479">Metal-binding</keyword>
<dbReference type="GO" id="GO:0008270">
    <property type="term" value="F:zinc ion binding"/>
    <property type="evidence" value="ECO:0007669"/>
    <property type="project" value="UniProtKB-KW"/>
</dbReference>
<sequence length="292" mass="32175">MFVAITAVAFAATTATNIVFDTFMTLLVLLFALSLSVHEPLSRRFITMQGKSSPAESSTNSPPNPNMNLGSWLSLNPQEVHNQPLLHECPHCAKRFQSLQALGGHQNAHRRERYEARKRLTLERLAYIRTNILPPAVPMGVLQPPSDGLNLGHADVPMLNFGPPPYGPIPRFQPGLGYRPQNVPKFALEFGNGASGSGHVAHYGFQDSAPNGNHYYHPYPQPNYKRSASSRGKNLVQEREVKASVGQVEYLLEASSKTAGSYYGKGKGVKRGEDQNEVTSKRRMDLTLKLSP</sequence>
<protein>
    <recommendedName>
        <fullName evidence="3">C2H2-type domain-containing protein</fullName>
    </recommendedName>
</protein>
<dbReference type="SUPFAM" id="SSF57667">
    <property type="entry name" value="beta-beta-alpha zinc fingers"/>
    <property type="match status" value="1"/>
</dbReference>
<dbReference type="PANTHER" id="PTHR46353:SF23">
    <property type="entry name" value="C2H2 ZINC FINGER-CONTAINING PROTEIN-RELATED"/>
    <property type="match status" value="1"/>
</dbReference>
<feature type="region of interest" description="Disordered" evidence="2">
    <location>
        <begin position="259"/>
        <end position="292"/>
    </location>
</feature>
<feature type="compositionally biased region" description="Basic and acidic residues" evidence="2">
    <location>
        <begin position="270"/>
        <end position="286"/>
    </location>
</feature>